<sequence length="258" mass="28079">MPILKQLALSSSGSKRRSRSDLTAEMISAPLADFRHTVHIGRGGDAFGDTSFLSVPHQSANLGHKNGLLPRRFRGSKRSQTERNSSAMSYTLPANSAVSLPYVSEDQNMTLRLPQSASLNFAETNGKTVVINGRSLEVEEQHFGEPSEVPMFTPPSGRGMKPAESMLSLHIDLGPSMLGDVLGVMDKPEGDQQDLAEDQRQGWKGPCPLKGVSSSSPGLKQEKSQKAHESETCSTTYSININDKDFLFMDEDEDEIGV</sequence>
<feature type="compositionally biased region" description="Basic and acidic residues" evidence="3">
    <location>
        <begin position="220"/>
        <end position="231"/>
    </location>
</feature>
<dbReference type="GO" id="GO:0005856">
    <property type="term" value="C:cytoskeleton"/>
    <property type="evidence" value="ECO:0007669"/>
    <property type="project" value="TreeGrafter"/>
</dbReference>
<dbReference type="KEGG" id="ipu:108274151"/>
<dbReference type="InterPro" id="IPR029273">
    <property type="entry name" value="Cdc42_effect-like"/>
</dbReference>
<comment type="subcellular location">
    <subcellularLocation>
        <location evidence="1">Endomembrane system</location>
        <topology evidence="1">Peripheral membrane protein</topology>
    </subcellularLocation>
</comment>
<protein>
    <submittedName>
        <fullName evidence="6">Cdc42 effector protein 4</fullName>
    </submittedName>
</protein>
<dbReference type="InterPro" id="IPR000095">
    <property type="entry name" value="CRIB_dom"/>
</dbReference>
<proteinExistence type="inferred from homology"/>
<evidence type="ECO:0000256" key="1">
    <source>
        <dbReference type="ARBA" id="ARBA00004184"/>
    </source>
</evidence>
<dbReference type="Proteomes" id="UP000221080">
    <property type="component" value="Chromosome 13"/>
</dbReference>
<name>A0A2D0S9Z9_ICTPU</name>
<comment type="similarity">
    <text evidence="2">Belongs to the BORG/CEP family.</text>
</comment>
<dbReference type="OrthoDB" id="8898624at2759"/>
<feature type="region of interest" description="Disordered" evidence="3">
    <location>
        <begin position="63"/>
        <end position="87"/>
    </location>
</feature>
<dbReference type="GO" id="GO:0031267">
    <property type="term" value="F:small GTPase binding"/>
    <property type="evidence" value="ECO:0007669"/>
    <property type="project" value="TreeGrafter"/>
</dbReference>
<dbReference type="PANTHER" id="PTHR15344">
    <property type="entry name" value="CDC42 EFFECTOR PROTEIN BORG"/>
    <property type="match status" value="1"/>
</dbReference>
<reference evidence="5" key="1">
    <citation type="journal article" date="2016" name="Nat. Commun.">
        <title>The channel catfish genome sequence provides insights into the evolution of scale formation in teleosts.</title>
        <authorList>
            <person name="Liu Z."/>
            <person name="Liu S."/>
            <person name="Yao J."/>
            <person name="Bao L."/>
            <person name="Zhang J."/>
            <person name="Li Y."/>
            <person name="Jiang C."/>
            <person name="Sun L."/>
            <person name="Wang R."/>
            <person name="Zhang Y."/>
            <person name="Zhou T."/>
            <person name="Zeng Q."/>
            <person name="Fu Q."/>
            <person name="Gao S."/>
            <person name="Li N."/>
            <person name="Koren S."/>
            <person name="Jiang Y."/>
            <person name="Zimin A."/>
            <person name="Xu P."/>
            <person name="Phillippy A.M."/>
            <person name="Geng X."/>
            <person name="Song L."/>
            <person name="Sun F."/>
            <person name="Li C."/>
            <person name="Wang X."/>
            <person name="Chen A."/>
            <person name="Jin Y."/>
            <person name="Yuan Z."/>
            <person name="Yang Y."/>
            <person name="Tan S."/>
            <person name="Peatman E."/>
            <person name="Lu J."/>
            <person name="Qin Z."/>
            <person name="Dunham R."/>
            <person name="Li Z."/>
            <person name="Sonstegard T."/>
            <person name="Feng J."/>
            <person name="Danzmann R.G."/>
            <person name="Schroeder S."/>
            <person name="Scheffler B."/>
            <person name="Duke M.V."/>
            <person name="Ballard L."/>
            <person name="Kucuktas H."/>
            <person name="Kaltenboeck L."/>
            <person name="Liu H."/>
            <person name="Armbruster J."/>
            <person name="Xie Y."/>
            <person name="Kirby M.L."/>
            <person name="Tian Y."/>
            <person name="Flanagan M.E."/>
            <person name="Mu W."/>
            <person name="Waldbieser G.C."/>
        </authorList>
    </citation>
    <scope>NUCLEOTIDE SEQUENCE [LARGE SCALE GENOMIC DNA]</scope>
    <source>
        <strain evidence="5">SDA103</strain>
    </source>
</reference>
<evidence type="ECO:0000256" key="3">
    <source>
        <dbReference type="SAM" id="MobiDB-lite"/>
    </source>
</evidence>
<feature type="region of interest" description="Disordered" evidence="3">
    <location>
        <begin position="184"/>
        <end position="234"/>
    </location>
</feature>
<dbReference type="PANTHER" id="PTHR15344:SF14">
    <property type="entry name" value="CDC42 EFFECTOR PROTEIN 4"/>
    <property type="match status" value="1"/>
</dbReference>
<organism evidence="5 6">
    <name type="scientific">Ictalurus punctatus</name>
    <name type="common">Channel catfish</name>
    <name type="synonym">Silurus punctatus</name>
    <dbReference type="NCBI Taxonomy" id="7998"/>
    <lineage>
        <taxon>Eukaryota</taxon>
        <taxon>Metazoa</taxon>
        <taxon>Chordata</taxon>
        <taxon>Craniata</taxon>
        <taxon>Vertebrata</taxon>
        <taxon>Euteleostomi</taxon>
        <taxon>Actinopterygii</taxon>
        <taxon>Neopterygii</taxon>
        <taxon>Teleostei</taxon>
        <taxon>Ostariophysi</taxon>
        <taxon>Siluriformes</taxon>
        <taxon>Ictaluridae</taxon>
        <taxon>Ictalurus</taxon>
    </lineage>
</organism>
<dbReference type="InterPro" id="IPR051296">
    <property type="entry name" value="Cdc42_Effector_BORG/CEP"/>
</dbReference>
<dbReference type="GO" id="GO:0031274">
    <property type="term" value="P:positive regulation of pseudopodium assembly"/>
    <property type="evidence" value="ECO:0007669"/>
    <property type="project" value="TreeGrafter"/>
</dbReference>
<dbReference type="GeneID" id="108274151"/>
<dbReference type="GO" id="GO:0005886">
    <property type="term" value="C:plasma membrane"/>
    <property type="evidence" value="ECO:0007669"/>
    <property type="project" value="TreeGrafter"/>
</dbReference>
<feature type="domain" description="CRIB" evidence="4">
    <location>
        <begin position="27"/>
        <end position="41"/>
    </location>
</feature>
<evidence type="ECO:0000256" key="2">
    <source>
        <dbReference type="ARBA" id="ARBA00010770"/>
    </source>
</evidence>
<evidence type="ECO:0000259" key="4">
    <source>
        <dbReference type="PROSITE" id="PS50108"/>
    </source>
</evidence>
<dbReference type="RefSeq" id="XP_017339559.1">
    <property type="nucleotide sequence ID" value="XM_017484070.3"/>
</dbReference>
<dbReference type="Pfam" id="PF14957">
    <property type="entry name" value="BORG_CEP"/>
    <property type="match status" value="1"/>
</dbReference>
<dbReference type="AlphaFoldDB" id="A0A2D0S9Z9"/>
<dbReference type="GO" id="GO:0007266">
    <property type="term" value="P:Rho protein signal transduction"/>
    <property type="evidence" value="ECO:0007669"/>
    <property type="project" value="TreeGrafter"/>
</dbReference>
<gene>
    <name evidence="6" type="primary">LOC108274151</name>
</gene>
<dbReference type="GO" id="GO:0030838">
    <property type="term" value="P:positive regulation of actin filament polymerization"/>
    <property type="evidence" value="ECO:0007669"/>
    <property type="project" value="TreeGrafter"/>
</dbReference>
<dbReference type="Pfam" id="PF00786">
    <property type="entry name" value="PBD"/>
    <property type="match status" value="1"/>
</dbReference>
<dbReference type="GO" id="GO:0005737">
    <property type="term" value="C:cytoplasm"/>
    <property type="evidence" value="ECO:0007669"/>
    <property type="project" value="UniProtKB-ARBA"/>
</dbReference>
<evidence type="ECO:0000313" key="6">
    <source>
        <dbReference type="RefSeq" id="XP_017339559.1"/>
    </source>
</evidence>
<feature type="region of interest" description="Disordered" evidence="3">
    <location>
        <begin position="1"/>
        <end position="21"/>
    </location>
</feature>
<dbReference type="PROSITE" id="PS50108">
    <property type="entry name" value="CRIB"/>
    <property type="match status" value="1"/>
</dbReference>
<keyword evidence="5" id="KW-1185">Reference proteome</keyword>
<evidence type="ECO:0000313" key="5">
    <source>
        <dbReference type="Proteomes" id="UP000221080"/>
    </source>
</evidence>
<dbReference type="GO" id="GO:0012505">
    <property type="term" value="C:endomembrane system"/>
    <property type="evidence" value="ECO:0007669"/>
    <property type="project" value="UniProtKB-SubCell"/>
</dbReference>
<dbReference type="GO" id="GO:0008360">
    <property type="term" value="P:regulation of cell shape"/>
    <property type="evidence" value="ECO:0007669"/>
    <property type="project" value="TreeGrafter"/>
</dbReference>
<accession>A0A2D0S9Z9</accession>
<dbReference type="SMART" id="SM00285">
    <property type="entry name" value="PBD"/>
    <property type="match status" value="1"/>
</dbReference>
<reference evidence="6" key="2">
    <citation type="submission" date="2025-08" db="UniProtKB">
        <authorList>
            <consortium name="RefSeq"/>
        </authorList>
    </citation>
    <scope>IDENTIFICATION</scope>
    <source>
        <tissue evidence="6">Blood</tissue>
    </source>
</reference>